<dbReference type="Gene3D" id="2.40.160.180">
    <property type="entry name" value="Carbohydrate-selective porin OprB"/>
    <property type="match status" value="1"/>
</dbReference>
<comment type="similarity">
    <text evidence="1 2">Belongs to the OprB family.</text>
</comment>
<feature type="chain" id="PRO_5045011502" evidence="2">
    <location>
        <begin position="45"/>
        <end position="450"/>
    </location>
</feature>
<evidence type="ECO:0000313" key="3">
    <source>
        <dbReference type="EMBL" id="GHB21565.1"/>
    </source>
</evidence>
<dbReference type="EMBL" id="BMZI01000004">
    <property type="protein sequence ID" value="GHB21565.1"/>
    <property type="molecule type" value="Genomic_DNA"/>
</dbReference>
<evidence type="ECO:0000256" key="2">
    <source>
        <dbReference type="RuleBase" id="RU363072"/>
    </source>
</evidence>
<dbReference type="InterPro" id="IPR007049">
    <property type="entry name" value="Carb-sel_porin_OprB"/>
</dbReference>
<sequence>MPSGANDSPEARVAGDKRSLMRRLPMPMLAAIAASMAAPQVAQAYSAFAPDSPYMFGDWGGNRTALEDAGVSFDFDYVGEMGSILDGGYRDSHVTKYSDQFAVGANFDLERLLSIPDAEFQITVTNRNGHSVNDRLSDPNATVGGSSVQEVQGRGPVTRLTQFWYRQRFFDDALVVKLGRIPFGDDFATIDSNFQNLAFGGAQPGNWGNNIYNWPIAQWAAVVRANMTPQWYAQIGAFNLNDSNLDNDNGFDLRTSGTQGTLFPVELGYTPTLNGMAGAYKLGFYTQNVENRAYGEGPDTRTSDTNTGLYYVVRQQVTTRGGSADRGLTLFSMGDTNNGDTAGIDRYLSIGATYQGPFDARPQDDAGIGLAYLHVNDDVNDSVDYANATPAGSLSPLPRQGHEYDAEVYYSVNLTNYLTLRPNLQYVVNPSAVDSVDNAWVLGTTVKASF</sequence>
<dbReference type="InterPro" id="IPR038673">
    <property type="entry name" value="OprB_sf"/>
</dbReference>
<dbReference type="InterPro" id="IPR052932">
    <property type="entry name" value="OprB_Porin"/>
</dbReference>
<dbReference type="RefSeq" id="WP_189444586.1">
    <property type="nucleotide sequence ID" value="NZ_BMZI01000004.1"/>
</dbReference>
<gene>
    <name evidence="3" type="ORF">GCM10009038_20530</name>
</gene>
<name>A0ABQ3DZR0_9GAMM</name>
<evidence type="ECO:0000256" key="1">
    <source>
        <dbReference type="ARBA" id="ARBA00008769"/>
    </source>
</evidence>
<feature type="signal peptide" evidence="2">
    <location>
        <begin position="1"/>
        <end position="44"/>
    </location>
</feature>
<keyword evidence="4" id="KW-1185">Reference proteome</keyword>
<comment type="caution">
    <text evidence="3">The sequence shown here is derived from an EMBL/GenBank/DDBJ whole genome shotgun (WGS) entry which is preliminary data.</text>
</comment>
<reference evidence="4" key="1">
    <citation type="journal article" date="2019" name="Int. J. Syst. Evol. Microbiol.">
        <title>The Global Catalogue of Microorganisms (GCM) 10K type strain sequencing project: providing services to taxonomists for standard genome sequencing and annotation.</title>
        <authorList>
            <consortium name="The Broad Institute Genomics Platform"/>
            <consortium name="The Broad Institute Genome Sequencing Center for Infectious Disease"/>
            <person name="Wu L."/>
            <person name="Ma J."/>
        </authorList>
    </citation>
    <scope>NUCLEOTIDE SEQUENCE [LARGE SCALE GENOMIC DNA]</scope>
    <source>
        <strain evidence="4">KCTC 32998</strain>
    </source>
</reference>
<dbReference type="PANTHER" id="PTHR37944">
    <property type="entry name" value="PORIN B"/>
    <property type="match status" value="1"/>
</dbReference>
<organism evidence="3 4">
    <name type="scientific">Salinicola rhizosphaerae</name>
    <dbReference type="NCBI Taxonomy" id="1443141"/>
    <lineage>
        <taxon>Bacteria</taxon>
        <taxon>Pseudomonadati</taxon>
        <taxon>Pseudomonadota</taxon>
        <taxon>Gammaproteobacteria</taxon>
        <taxon>Oceanospirillales</taxon>
        <taxon>Halomonadaceae</taxon>
        <taxon>Salinicola</taxon>
    </lineage>
</organism>
<protein>
    <submittedName>
        <fullName evidence="3">Porin</fullName>
    </submittedName>
</protein>
<dbReference type="PANTHER" id="PTHR37944:SF1">
    <property type="entry name" value="PORIN B"/>
    <property type="match status" value="1"/>
</dbReference>
<proteinExistence type="inferred from homology"/>
<accession>A0ABQ3DZR0</accession>
<evidence type="ECO:0000313" key="4">
    <source>
        <dbReference type="Proteomes" id="UP000646745"/>
    </source>
</evidence>
<keyword evidence="2" id="KW-0732">Signal</keyword>
<dbReference type="Pfam" id="PF04966">
    <property type="entry name" value="OprB"/>
    <property type="match status" value="1"/>
</dbReference>
<dbReference type="Proteomes" id="UP000646745">
    <property type="component" value="Unassembled WGS sequence"/>
</dbReference>